<accession>A0A841L734</accession>
<comment type="caution">
    <text evidence="2">The sequence shown here is derived from an EMBL/GenBank/DDBJ whole genome shotgun (WGS) entry which is preliminary data.</text>
</comment>
<dbReference type="PROSITE" id="PS50146">
    <property type="entry name" value="DAGK"/>
    <property type="match status" value="1"/>
</dbReference>
<dbReference type="Proteomes" id="UP000538147">
    <property type="component" value="Unassembled WGS sequence"/>
</dbReference>
<dbReference type="Gene3D" id="3.40.50.10330">
    <property type="entry name" value="Probable inorganic polyphosphate/atp-NAD kinase, domain 1"/>
    <property type="match status" value="1"/>
</dbReference>
<keyword evidence="2" id="KW-0808">Transferase</keyword>
<dbReference type="InterPro" id="IPR016064">
    <property type="entry name" value="NAD/diacylglycerol_kinase_sf"/>
</dbReference>
<keyword evidence="2" id="KW-0418">Kinase</keyword>
<feature type="domain" description="DAGKc" evidence="1">
    <location>
        <begin position="9"/>
        <end position="137"/>
    </location>
</feature>
<evidence type="ECO:0000313" key="2">
    <source>
        <dbReference type="EMBL" id="MBB6228417.1"/>
    </source>
</evidence>
<dbReference type="RefSeq" id="WP_207792343.1">
    <property type="nucleotide sequence ID" value="NZ_JACIIV010000019.1"/>
</dbReference>
<proteinExistence type="predicted"/>
<dbReference type="InterPro" id="IPR017438">
    <property type="entry name" value="ATP-NAD_kinase_N"/>
</dbReference>
<sequence>MSGMVEAARRPARVWLVANPASGSTDAGQVAAVRAQLGAAGADILGETRFSDEDLPLAAALEAGAIDTLIIFGGDGTINAVVAAVGDWAGQCLVLPGGTMNKLALALHGETARETILGRIATARLVRLPAADAGGHRALVGIILGPAAAWVHAREGVRKRRFWRAVRAAQVALARSFGGGISVVGTPGRHRAVVVTPDADGLEVAMIDAAGVGDAMRIGWSWLSGDWRDSQLVEAGRAAEVTLAGRRRVRALFDGEPAMLASPVTVRHSMTSLHFVATAGAA</sequence>
<name>A0A841L734_9SPHN</name>
<dbReference type="InterPro" id="IPR001206">
    <property type="entry name" value="Diacylglycerol_kinase_cat_dom"/>
</dbReference>
<protein>
    <submittedName>
        <fullName evidence="2">Diacylglycerol kinase family enzyme</fullName>
    </submittedName>
</protein>
<dbReference type="GO" id="GO:0016301">
    <property type="term" value="F:kinase activity"/>
    <property type="evidence" value="ECO:0007669"/>
    <property type="project" value="UniProtKB-KW"/>
</dbReference>
<evidence type="ECO:0000313" key="3">
    <source>
        <dbReference type="Proteomes" id="UP000538147"/>
    </source>
</evidence>
<keyword evidence="3" id="KW-1185">Reference proteome</keyword>
<organism evidence="2 3">
    <name type="scientific">Polymorphobacter multimanifer</name>
    <dbReference type="NCBI Taxonomy" id="1070431"/>
    <lineage>
        <taxon>Bacteria</taxon>
        <taxon>Pseudomonadati</taxon>
        <taxon>Pseudomonadota</taxon>
        <taxon>Alphaproteobacteria</taxon>
        <taxon>Sphingomonadales</taxon>
        <taxon>Sphingosinicellaceae</taxon>
        <taxon>Polymorphobacter</taxon>
    </lineage>
</organism>
<dbReference type="Gene3D" id="2.60.200.40">
    <property type="match status" value="1"/>
</dbReference>
<dbReference type="SUPFAM" id="SSF111331">
    <property type="entry name" value="NAD kinase/diacylglycerol kinase-like"/>
    <property type="match status" value="1"/>
</dbReference>
<reference evidence="2 3" key="1">
    <citation type="submission" date="2020-08" db="EMBL/GenBank/DDBJ databases">
        <title>Genomic Encyclopedia of Type Strains, Phase IV (KMG-IV): sequencing the most valuable type-strain genomes for metagenomic binning, comparative biology and taxonomic classification.</title>
        <authorList>
            <person name="Goeker M."/>
        </authorList>
    </citation>
    <scope>NUCLEOTIDE SEQUENCE [LARGE SCALE GENOMIC DNA]</scope>
    <source>
        <strain evidence="2 3">DSM 102189</strain>
    </source>
</reference>
<evidence type="ECO:0000259" key="1">
    <source>
        <dbReference type="PROSITE" id="PS50146"/>
    </source>
</evidence>
<dbReference type="EMBL" id="JACIIV010000019">
    <property type="protein sequence ID" value="MBB6228417.1"/>
    <property type="molecule type" value="Genomic_DNA"/>
</dbReference>
<gene>
    <name evidence="2" type="ORF">FHS79_002604</name>
</gene>
<dbReference type="Pfam" id="PF00781">
    <property type="entry name" value="DAGK_cat"/>
    <property type="match status" value="1"/>
</dbReference>
<dbReference type="AlphaFoldDB" id="A0A841L734"/>